<dbReference type="EMBL" id="WNDQ01000037">
    <property type="protein sequence ID" value="KAF1020335.1"/>
    <property type="molecule type" value="Genomic_DNA"/>
</dbReference>
<dbReference type="AlphaFoldDB" id="A0A7V8FMV3"/>
<comment type="caution">
    <text evidence="1">The sequence shown here is derived from an EMBL/GenBank/DDBJ whole genome shotgun (WGS) entry which is preliminary data.</text>
</comment>
<proteinExistence type="predicted"/>
<protein>
    <submittedName>
        <fullName evidence="1">Uncharacterized protein</fullName>
    </submittedName>
</protein>
<gene>
    <name evidence="1" type="ORF">GAK30_02582</name>
</gene>
<dbReference type="Proteomes" id="UP000461670">
    <property type="component" value="Unassembled WGS sequence"/>
</dbReference>
<evidence type="ECO:0000313" key="1">
    <source>
        <dbReference type="EMBL" id="KAF1020335.1"/>
    </source>
</evidence>
<sequence length="120" mass="13442">MNERQGIFQGKTLMSNPIDITDIELARQQWQTLKLGFDALDATPQSLHGFAAQARAASSLHKVLPHNYEVVLFDLLNRLESSALFDEESCSFSHDDLIVNLRTWVDKSGAQLDKLPAHGH</sequence>
<evidence type="ECO:0000313" key="2">
    <source>
        <dbReference type="Proteomes" id="UP000461670"/>
    </source>
</evidence>
<organism evidence="1 2">
    <name type="scientific">Paracidovorax wautersii</name>
    <dbReference type="NCBI Taxonomy" id="1177982"/>
    <lineage>
        <taxon>Bacteria</taxon>
        <taxon>Pseudomonadati</taxon>
        <taxon>Pseudomonadota</taxon>
        <taxon>Betaproteobacteria</taxon>
        <taxon>Burkholderiales</taxon>
        <taxon>Comamonadaceae</taxon>
        <taxon>Paracidovorax</taxon>
    </lineage>
</organism>
<name>A0A7V8FMV3_9BURK</name>
<reference evidence="2" key="1">
    <citation type="journal article" date="2020" name="MBio">
        <title>Horizontal gene transfer to a defensive symbiont with a reduced genome amongst a multipartite beetle microbiome.</title>
        <authorList>
            <person name="Waterworth S.C."/>
            <person name="Florez L.V."/>
            <person name="Rees E.R."/>
            <person name="Hertweck C."/>
            <person name="Kaltenpoth M."/>
            <person name="Kwan J.C."/>
        </authorList>
    </citation>
    <scope>NUCLEOTIDE SEQUENCE [LARGE SCALE GENOMIC DNA]</scope>
</reference>
<accession>A0A7V8FMV3</accession>